<sequence length="112" mass="12699">MIRIQHCLILLLLCLAISQAQRSKKKVCHLPKVPGPCKASMLQWYFSWQKGFCLPFIYGGCRGNPNNFPTCASCMRKCTRKGDHSIKRICKKLQLQADKLGRPGTSPRKPPK</sequence>
<evidence type="ECO:0000313" key="9">
    <source>
        <dbReference type="EMBL" id="JAC28509.1"/>
    </source>
</evidence>
<feature type="chain" id="PRO_5001516806" evidence="7">
    <location>
        <begin position="21"/>
        <end position="112"/>
    </location>
</feature>
<evidence type="ECO:0000256" key="4">
    <source>
        <dbReference type="ARBA" id="ARBA00022737"/>
    </source>
</evidence>
<dbReference type="Pfam" id="PF00014">
    <property type="entry name" value="Kunitz_BPTI"/>
    <property type="match status" value="1"/>
</dbReference>
<dbReference type="Gene3D" id="4.10.410.10">
    <property type="entry name" value="Pancreatic trypsin inhibitor Kunitz domain"/>
    <property type="match status" value="1"/>
</dbReference>
<evidence type="ECO:0000256" key="1">
    <source>
        <dbReference type="ARBA" id="ARBA00004613"/>
    </source>
</evidence>
<dbReference type="PANTHER" id="PTHR10083:SF374">
    <property type="entry name" value="BPTI_KUNITZ INHIBITOR DOMAIN-CONTAINING PROTEIN"/>
    <property type="match status" value="1"/>
</dbReference>
<dbReference type="InterPro" id="IPR020901">
    <property type="entry name" value="Prtase_inh_Kunz-CS"/>
</dbReference>
<dbReference type="GO" id="GO:0005615">
    <property type="term" value="C:extracellular space"/>
    <property type="evidence" value="ECO:0007669"/>
    <property type="project" value="TreeGrafter"/>
</dbReference>
<dbReference type="InterPro" id="IPR036880">
    <property type="entry name" value="Kunitz_BPTI_sf"/>
</dbReference>
<dbReference type="PRINTS" id="PR00759">
    <property type="entry name" value="BASICPTASE"/>
</dbReference>
<dbReference type="AlphaFoldDB" id="A0A023G3W0"/>
<dbReference type="SMART" id="SM00131">
    <property type="entry name" value="KU"/>
    <property type="match status" value="1"/>
</dbReference>
<feature type="domain" description="BPTI/Kunitz inhibitor" evidence="8">
    <location>
        <begin position="28"/>
        <end position="78"/>
    </location>
</feature>
<protein>
    <submittedName>
        <fullName evidence="9">Putative bpti/kunitz family of serine protease inhibitor</fullName>
    </submittedName>
</protein>
<dbReference type="PROSITE" id="PS50279">
    <property type="entry name" value="BPTI_KUNITZ_2"/>
    <property type="match status" value="1"/>
</dbReference>
<evidence type="ECO:0000259" key="8">
    <source>
        <dbReference type="PROSITE" id="PS50279"/>
    </source>
</evidence>
<proteinExistence type="evidence at transcript level"/>
<keyword evidence="3" id="KW-0646">Protease inhibitor</keyword>
<dbReference type="EMBL" id="GBBM01006909">
    <property type="protein sequence ID" value="JAC28509.1"/>
    <property type="molecule type" value="mRNA"/>
</dbReference>
<dbReference type="CDD" id="cd00109">
    <property type="entry name" value="Kunitz-type"/>
    <property type="match status" value="1"/>
</dbReference>
<evidence type="ECO:0000256" key="3">
    <source>
        <dbReference type="ARBA" id="ARBA00022690"/>
    </source>
</evidence>
<keyword evidence="4" id="KW-0677">Repeat</keyword>
<dbReference type="InterPro" id="IPR002223">
    <property type="entry name" value="Kunitz_BPTI"/>
</dbReference>
<evidence type="ECO:0000256" key="5">
    <source>
        <dbReference type="ARBA" id="ARBA00022900"/>
    </source>
</evidence>
<reference evidence="9" key="1">
    <citation type="submission" date="2014-03" db="EMBL/GenBank/DDBJ databases">
        <title>The sialotranscriptome of Amblyomma triste, Amblyomma parvum and Amblyomma cajennense ticks, uncovered by 454-based RNA-seq.</title>
        <authorList>
            <person name="Garcia G.R."/>
            <person name="Gardinassi L.G."/>
            <person name="Ribeiro J.M."/>
            <person name="Anatriello E."/>
            <person name="Ferreira B.R."/>
            <person name="Moreira H.N."/>
            <person name="Mafra C."/>
            <person name="Olegario M.M."/>
            <person name="Szabo P.J."/>
            <person name="Miranda-Santos I.K."/>
            <person name="Maruyama S.R."/>
        </authorList>
    </citation>
    <scope>NUCLEOTIDE SEQUENCE</scope>
    <source>
        <strain evidence="9">Mato Grasso do Sul</strain>
        <tissue evidence="9">Salivary glands</tissue>
    </source>
</reference>
<dbReference type="PANTHER" id="PTHR10083">
    <property type="entry name" value="KUNITZ-TYPE PROTEASE INHIBITOR-RELATED"/>
    <property type="match status" value="1"/>
</dbReference>
<evidence type="ECO:0000256" key="2">
    <source>
        <dbReference type="ARBA" id="ARBA00022525"/>
    </source>
</evidence>
<keyword evidence="6" id="KW-1015">Disulfide bond</keyword>
<dbReference type="PROSITE" id="PS00280">
    <property type="entry name" value="BPTI_KUNITZ_1"/>
    <property type="match status" value="1"/>
</dbReference>
<evidence type="ECO:0000256" key="7">
    <source>
        <dbReference type="SAM" id="SignalP"/>
    </source>
</evidence>
<keyword evidence="2" id="KW-0964">Secreted</keyword>
<keyword evidence="7" id="KW-0732">Signal</keyword>
<dbReference type="FunFam" id="4.10.410.10:FF:000020">
    <property type="entry name" value="Collagen, type VI, alpha 3"/>
    <property type="match status" value="1"/>
</dbReference>
<dbReference type="SUPFAM" id="SSF57362">
    <property type="entry name" value="BPTI-like"/>
    <property type="match status" value="1"/>
</dbReference>
<comment type="subcellular location">
    <subcellularLocation>
        <location evidence="1">Secreted</location>
    </subcellularLocation>
</comment>
<keyword evidence="5" id="KW-0722">Serine protease inhibitor</keyword>
<name>A0A023G3W0_AMBTT</name>
<dbReference type="InterPro" id="IPR050098">
    <property type="entry name" value="TFPI/VKTCI-like"/>
</dbReference>
<dbReference type="GO" id="GO:0004867">
    <property type="term" value="F:serine-type endopeptidase inhibitor activity"/>
    <property type="evidence" value="ECO:0007669"/>
    <property type="project" value="UniProtKB-KW"/>
</dbReference>
<organism evidence="9">
    <name type="scientific">Amblyomma triste</name>
    <name type="common">Neotropical tick</name>
    <dbReference type="NCBI Taxonomy" id="251400"/>
    <lineage>
        <taxon>Eukaryota</taxon>
        <taxon>Metazoa</taxon>
        <taxon>Ecdysozoa</taxon>
        <taxon>Arthropoda</taxon>
        <taxon>Chelicerata</taxon>
        <taxon>Arachnida</taxon>
        <taxon>Acari</taxon>
        <taxon>Parasitiformes</taxon>
        <taxon>Ixodida</taxon>
        <taxon>Ixodoidea</taxon>
        <taxon>Ixodidae</taxon>
        <taxon>Amblyomminae</taxon>
        <taxon>Amblyomma</taxon>
    </lineage>
</organism>
<evidence type="ECO:0000256" key="6">
    <source>
        <dbReference type="ARBA" id="ARBA00023157"/>
    </source>
</evidence>
<feature type="signal peptide" evidence="7">
    <location>
        <begin position="1"/>
        <end position="20"/>
    </location>
</feature>
<accession>A0A023G3W0</accession>